<dbReference type="PROSITE" id="PS00687">
    <property type="entry name" value="ALDEHYDE_DEHYDR_GLU"/>
    <property type="match status" value="1"/>
</dbReference>
<organism evidence="9 10">
    <name type="scientific">Lagenidium giganteum</name>
    <dbReference type="NCBI Taxonomy" id="4803"/>
    <lineage>
        <taxon>Eukaryota</taxon>
        <taxon>Sar</taxon>
        <taxon>Stramenopiles</taxon>
        <taxon>Oomycota</taxon>
        <taxon>Peronosporomycetes</taxon>
        <taxon>Pythiales</taxon>
        <taxon>Pythiaceae</taxon>
    </lineage>
</organism>
<dbReference type="InterPro" id="IPR016163">
    <property type="entry name" value="Ald_DH_C"/>
</dbReference>
<feature type="active site" evidence="5 6">
    <location>
        <position position="222"/>
    </location>
</feature>
<evidence type="ECO:0000256" key="3">
    <source>
        <dbReference type="ARBA" id="ARBA00023027"/>
    </source>
</evidence>
<evidence type="ECO:0000259" key="8">
    <source>
        <dbReference type="Pfam" id="PF00171"/>
    </source>
</evidence>
<dbReference type="CDD" id="cd07087">
    <property type="entry name" value="ALDH_F3-13-14_CALDH-like"/>
    <property type="match status" value="1"/>
</dbReference>
<reference evidence="9" key="2">
    <citation type="journal article" date="2023" name="Microbiol Resour">
        <title>Decontamination and Annotation of the Draft Genome Sequence of the Oomycete Lagenidium giganteum ARSEF 373.</title>
        <authorList>
            <person name="Morgan W.R."/>
            <person name="Tartar A."/>
        </authorList>
    </citation>
    <scope>NUCLEOTIDE SEQUENCE</scope>
    <source>
        <strain evidence="9">ARSEF 373</strain>
    </source>
</reference>
<dbReference type="SUPFAM" id="SSF53720">
    <property type="entry name" value="ALDH-like"/>
    <property type="match status" value="1"/>
</dbReference>
<comment type="caution">
    <text evidence="9">The sequence shown here is derived from an EMBL/GenBank/DDBJ whole genome shotgun (WGS) entry which is preliminary data.</text>
</comment>
<dbReference type="AlphaFoldDB" id="A0AAV2Z864"/>
<dbReference type="InterPro" id="IPR015590">
    <property type="entry name" value="Aldehyde_DH_dom"/>
</dbReference>
<dbReference type="InterPro" id="IPR012394">
    <property type="entry name" value="Aldehyde_DH_NAD(P)"/>
</dbReference>
<name>A0AAV2Z864_9STRA</name>
<accession>A0AAV2Z864</accession>
<evidence type="ECO:0000256" key="7">
    <source>
        <dbReference type="RuleBase" id="RU003345"/>
    </source>
</evidence>
<evidence type="ECO:0000313" key="9">
    <source>
        <dbReference type="EMBL" id="DBA01975.1"/>
    </source>
</evidence>
<dbReference type="PIRSF" id="PIRSF036492">
    <property type="entry name" value="ALDH"/>
    <property type="match status" value="1"/>
</dbReference>
<keyword evidence="2 4" id="KW-0560">Oxidoreductase</keyword>
<keyword evidence="10" id="KW-1185">Reference proteome</keyword>
<evidence type="ECO:0000313" key="10">
    <source>
        <dbReference type="Proteomes" id="UP001146120"/>
    </source>
</evidence>
<dbReference type="GO" id="GO:0005737">
    <property type="term" value="C:cytoplasm"/>
    <property type="evidence" value="ECO:0007669"/>
    <property type="project" value="TreeGrafter"/>
</dbReference>
<dbReference type="GO" id="GO:0006081">
    <property type="term" value="P:aldehyde metabolic process"/>
    <property type="evidence" value="ECO:0007669"/>
    <property type="project" value="InterPro"/>
</dbReference>
<dbReference type="PANTHER" id="PTHR43570">
    <property type="entry name" value="ALDEHYDE DEHYDROGENASE"/>
    <property type="match status" value="1"/>
</dbReference>
<dbReference type="EMBL" id="DAKRPA010000038">
    <property type="protein sequence ID" value="DBA01975.1"/>
    <property type="molecule type" value="Genomic_DNA"/>
</dbReference>
<feature type="domain" description="Aldehyde dehydrogenase" evidence="8">
    <location>
        <begin position="12"/>
        <end position="447"/>
    </location>
</feature>
<feature type="active site" evidence="5">
    <location>
        <position position="256"/>
    </location>
</feature>
<keyword evidence="3" id="KW-0520">NAD</keyword>
<evidence type="ECO:0000256" key="6">
    <source>
        <dbReference type="PROSITE-ProRule" id="PRU10007"/>
    </source>
</evidence>
<dbReference type="Proteomes" id="UP001146120">
    <property type="component" value="Unassembled WGS sequence"/>
</dbReference>
<evidence type="ECO:0000256" key="4">
    <source>
        <dbReference type="PIRNR" id="PIRNR036492"/>
    </source>
</evidence>
<comment type="similarity">
    <text evidence="1 4 7">Belongs to the aldehyde dehydrogenase family.</text>
</comment>
<evidence type="ECO:0000256" key="2">
    <source>
        <dbReference type="ARBA" id="ARBA00023002"/>
    </source>
</evidence>
<reference evidence="9" key="1">
    <citation type="submission" date="2022-11" db="EMBL/GenBank/DDBJ databases">
        <authorList>
            <person name="Morgan W.R."/>
            <person name="Tartar A."/>
        </authorList>
    </citation>
    <scope>NUCLEOTIDE SEQUENCE</scope>
    <source>
        <strain evidence="9">ARSEF 373</strain>
    </source>
</reference>
<dbReference type="PANTHER" id="PTHR43570:SF16">
    <property type="entry name" value="ALDEHYDE DEHYDROGENASE TYPE III, ISOFORM Q"/>
    <property type="match status" value="1"/>
</dbReference>
<proteinExistence type="inferred from homology"/>
<dbReference type="InterPro" id="IPR016162">
    <property type="entry name" value="Ald_DH_N"/>
</dbReference>
<dbReference type="Gene3D" id="3.40.605.10">
    <property type="entry name" value="Aldehyde Dehydrogenase, Chain A, domain 1"/>
    <property type="match status" value="1"/>
</dbReference>
<dbReference type="InterPro" id="IPR016161">
    <property type="entry name" value="Ald_DH/histidinol_DH"/>
</dbReference>
<dbReference type="Pfam" id="PF00171">
    <property type="entry name" value="Aldedh"/>
    <property type="match status" value="1"/>
</dbReference>
<dbReference type="FunFam" id="3.40.605.10:FF:000004">
    <property type="entry name" value="Aldehyde dehydrogenase"/>
    <property type="match status" value="1"/>
</dbReference>
<dbReference type="InterPro" id="IPR029510">
    <property type="entry name" value="Ald_DH_CS_GLU"/>
</dbReference>
<protein>
    <recommendedName>
        <fullName evidence="4">Aldehyde dehydrogenase</fullName>
    </recommendedName>
</protein>
<evidence type="ECO:0000256" key="1">
    <source>
        <dbReference type="ARBA" id="ARBA00009986"/>
    </source>
</evidence>
<dbReference type="GO" id="GO:0004029">
    <property type="term" value="F:aldehyde dehydrogenase (NAD+) activity"/>
    <property type="evidence" value="ECO:0007669"/>
    <property type="project" value="TreeGrafter"/>
</dbReference>
<dbReference type="FunFam" id="3.40.309.10:FF:000003">
    <property type="entry name" value="Aldehyde dehydrogenase"/>
    <property type="match status" value="1"/>
</dbReference>
<gene>
    <name evidence="9" type="ORF">N0F65_006708</name>
</gene>
<evidence type="ECO:0000256" key="5">
    <source>
        <dbReference type="PIRSR" id="PIRSR036492-1"/>
    </source>
</evidence>
<dbReference type="Gene3D" id="3.40.309.10">
    <property type="entry name" value="Aldehyde Dehydrogenase, Chain A, domain 2"/>
    <property type="match status" value="1"/>
</dbReference>
<sequence length="507" mass="55736">MISHHQDITDSTTITRHVSELRATFRSGVTRDLTTRRRLLLQLQTLLQDGFDDLRHALWLDLHKHSLEVRTSELSTVEHELQLHLDYLEDWAKPERVSTNLLNLPGSSYIHRMPLGVVCVIGAWNYPVQLLLMPLVGCLSAGNCALLRLPGNDTSMHTNEVLTKLIAKHMDDRFVRVVNGGVDETKVMLQHKFDLIFCTGGAFIGKVVAKAAAETLTPTILELGGKSPAIVDANCDLSVCARRLAWGAFTNAGQTCVRPDYVLVDKRIGDQFVGLVESSVKQFFGDDPEKSDSFGRIINDRSFQRVAGLLDQDKSFVTLGANSNSSARYIAPTVLNFRDKFQAFSTSAVMSQEIFGPVLPVCYYDTLDQAINFINDHEKPLALHICSKDTAVQDRILDETTSGGAVVNDCLVQMGNPSLPFGGVGASGHGAYHGKYSFEAFSHRKSVMKKSTMMDAPERYAPYSAANEDKLKFLLRPVSRKFATSLRFGAAAAAVAIAGVTIKAAMN</sequence>